<name>A0A3M6T5T0_POCDA</name>
<keyword evidence="2" id="KW-1185">Reference proteome</keyword>
<accession>A0A3M6T5T0</accession>
<proteinExistence type="predicted"/>
<reference evidence="1 2" key="1">
    <citation type="journal article" date="2018" name="Sci. Rep.">
        <title>Comparative analysis of the Pocillopora damicornis genome highlights role of immune system in coral evolution.</title>
        <authorList>
            <person name="Cunning R."/>
            <person name="Bay R.A."/>
            <person name="Gillette P."/>
            <person name="Baker A.C."/>
            <person name="Traylor-Knowles N."/>
        </authorList>
    </citation>
    <scope>NUCLEOTIDE SEQUENCE [LARGE SCALE GENOMIC DNA]</scope>
    <source>
        <strain evidence="1">RSMAS</strain>
        <tissue evidence="1">Whole animal</tissue>
    </source>
</reference>
<organism evidence="1 2">
    <name type="scientific">Pocillopora damicornis</name>
    <name type="common">Cauliflower coral</name>
    <name type="synonym">Millepora damicornis</name>
    <dbReference type="NCBI Taxonomy" id="46731"/>
    <lineage>
        <taxon>Eukaryota</taxon>
        <taxon>Metazoa</taxon>
        <taxon>Cnidaria</taxon>
        <taxon>Anthozoa</taxon>
        <taxon>Hexacorallia</taxon>
        <taxon>Scleractinia</taxon>
        <taxon>Astrocoeniina</taxon>
        <taxon>Pocilloporidae</taxon>
        <taxon>Pocillopora</taxon>
    </lineage>
</organism>
<comment type="caution">
    <text evidence="1">The sequence shown here is derived from an EMBL/GenBank/DDBJ whole genome shotgun (WGS) entry which is preliminary data.</text>
</comment>
<gene>
    <name evidence="1" type="ORF">pdam_00024515</name>
</gene>
<dbReference type="AlphaFoldDB" id="A0A3M6T5T0"/>
<protein>
    <submittedName>
        <fullName evidence="1">Uncharacterized protein</fullName>
    </submittedName>
</protein>
<evidence type="ECO:0000313" key="2">
    <source>
        <dbReference type="Proteomes" id="UP000275408"/>
    </source>
</evidence>
<dbReference type="Proteomes" id="UP000275408">
    <property type="component" value="Unassembled WGS sequence"/>
</dbReference>
<dbReference type="EMBL" id="RCHS01004264">
    <property type="protein sequence ID" value="RMX36668.1"/>
    <property type="molecule type" value="Genomic_DNA"/>
</dbReference>
<evidence type="ECO:0000313" key="1">
    <source>
        <dbReference type="EMBL" id="RMX36668.1"/>
    </source>
</evidence>
<sequence>MPEEKKHSCNFMINDAVFSGLPYSSTPYHQVLISEYTSAKNHNFLLVYLQIRKHFKRKMNIIFPSSIKNNSTRKSSQVNLSEVGDVWEVELQSCAEFESKLHLT</sequence>
<dbReference type="OrthoDB" id="5982131at2759"/>